<dbReference type="EMBL" id="VLNR01000127">
    <property type="protein sequence ID" value="TSE03052.1"/>
    <property type="molecule type" value="Genomic_DNA"/>
</dbReference>
<dbReference type="GO" id="GO:0051213">
    <property type="term" value="F:dioxygenase activity"/>
    <property type="evidence" value="ECO:0007669"/>
    <property type="project" value="UniProtKB-KW"/>
</dbReference>
<organism evidence="1 2">
    <name type="scientific">Aquimarina algiphila</name>
    <dbReference type="NCBI Taxonomy" id="2047982"/>
    <lineage>
        <taxon>Bacteria</taxon>
        <taxon>Pseudomonadati</taxon>
        <taxon>Bacteroidota</taxon>
        <taxon>Flavobacteriia</taxon>
        <taxon>Flavobacteriales</taxon>
        <taxon>Flavobacteriaceae</taxon>
        <taxon>Aquimarina</taxon>
    </lineage>
</organism>
<keyword evidence="2" id="KW-1185">Reference proteome</keyword>
<dbReference type="InterPro" id="IPR029068">
    <property type="entry name" value="Glyas_Bleomycin-R_OHBP_Dase"/>
</dbReference>
<keyword evidence="1" id="KW-0560">Oxidoreductase</keyword>
<accession>A0A554VAE3</accession>
<reference evidence="1 2" key="1">
    <citation type="submission" date="2019-07" db="EMBL/GenBank/DDBJ databases">
        <title>The draft genome sequence of Aquimarina algiphila M91.</title>
        <authorList>
            <person name="Meng X."/>
        </authorList>
    </citation>
    <scope>NUCLEOTIDE SEQUENCE [LARGE SCALE GENOMIC DNA]</scope>
    <source>
        <strain evidence="1 2">M91</strain>
    </source>
</reference>
<gene>
    <name evidence="1" type="ORF">FOF46_30090</name>
</gene>
<protein>
    <submittedName>
        <fullName evidence="1">Glyoxalase/bleomycin resistance/dioxygenase family protein</fullName>
    </submittedName>
</protein>
<evidence type="ECO:0000313" key="1">
    <source>
        <dbReference type="EMBL" id="TSE03052.1"/>
    </source>
</evidence>
<dbReference type="Proteomes" id="UP000318833">
    <property type="component" value="Unassembled WGS sequence"/>
</dbReference>
<sequence length="130" mass="15259">MDIKRTGHILYVRKYKECILFYSTVLKLDILFQNKELTCFDFFGTYLMIEKEDRADYLNLGGGVKKAFSCIRMHVINVKEIVLDLSAEKIPVEYQEHSWGVVAKFFDPDGNLLAFKDEETFAKQIKEYIK</sequence>
<dbReference type="AlphaFoldDB" id="A0A554VAE3"/>
<dbReference type="Gene3D" id="3.10.180.10">
    <property type="entry name" value="2,3-Dihydroxybiphenyl 1,2-Dioxygenase, domain 1"/>
    <property type="match status" value="1"/>
</dbReference>
<dbReference type="OrthoDB" id="9796521at2"/>
<dbReference type="RefSeq" id="WP_143919127.1">
    <property type="nucleotide sequence ID" value="NZ_CANMIK010000121.1"/>
</dbReference>
<comment type="caution">
    <text evidence="1">The sequence shown here is derived from an EMBL/GenBank/DDBJ whole genome shotgun (WGS) entry which is preliminary data.</text>
</comment>
<proteinExistence type="predicted"/>
<dbReference type="SUPFAM" id="SSF54593">
    <property type="entry name" value="Glyoxalase/Bleomycin resistance protein/Dihydroxybiphenyl dioxygenase"/>
    <property type="match status" value="1"/>
</dbReference>
<name>A0A554VAE3_9FLAO</name>
<keyword evidence="1" id="KW-0223">Dioxygenase</keyword>
<evidence type="ECO:0000313" key="2">
    <source>
        <dbReference type="Proteomes" id="UP000318833"/>
    </source>
</evidence>